<dbReference type="EMBL" id="JAULSO010000003">
    <property type="protein sequence ID" value="KAK3685056.1"/>
    <property type="molecule type" value="Genomic_DNA"/>
</dbReference>
<evidence type="ECO:0000313" key="2">
    <source>
        <dbReference type="EMBL" id="KAK3685056.1"/>
    </source>
</evidence>
<reference evidence="2" key="2">
    <citation type="submission" date="2023-06" db="EMBL/GenBank/DDBJ databases">
        <authorList>
            <consortium name="Lawrence Berkeley National Laboratory"/>
            <person name="Haridas S."/>
            <person name="Hensen N."/>
            <person name="Bonometti L."/>
            <person name="Westerberg I."/>
            <person name="Brannstrom I.O."/>
            <person name="Guillou S."/>
            <person name="Cros-Aarteil S."/>
            <person name="Calhoun S."/>
            <person name="Kuo A."/>
            <person name="Mondo S."/>
            <person name="Pangilinan J."/>
            <person name="Riley R."/>
            <person name="Labutti K."/>
            <person name="Andreopoulos B."/>
            <person name="Lipzen A."/>
            <person name="Chen C."/>
            <person name="Yanf M."/>
            <person name="Daum C."/>
            <person name="Ng V."/>
            <person name="Clum A."/>
            <person name="Steindorff A."/>
            <person name="Ohm R."/>
            <person name="Martin F."/>
            <person name="Silar P."/>
            <person name="Natvig D."/>
            <person name="Lalanne C."/>
            <person name="Gautier V."/>
            <person name="Ament-Velasquez S.L."/>
            <person name="Kruys A."/>
            <person name="Hutchinson M.I."/>
            <person name="Powell A.J."/>
            <person name="Barry K."/>
            <person name="Miller A.N."/>
            <person name="Grigoriev I.V."/>
            <person name="Debuchy R."/>
            <person name="Gladieux P."/>
            <person name="Thoren M.H."/>
            <person name="Johannesson H."/>
        </authorList>
    </citation>
    <scope>NUCLEOTIDE SEQUENCE</scope>
    <source>
        <strain evidence="2">CBS 314.62</strain>
    </source>
</reference>
<feature type="region of interest" description="Disordered" evidence="1">
    <location>
        <begin position="537"/>
        <end position="584"/>
    </location>
</feature>
<comment type="caution">
    <text evidence="2">The sequence shown here is derived from an EMBL/GenBank/DDBJ whole genome shotgun (WGS) entry which is preliminary data.</text>
</comment>
<dbReference type="PANTHER" id="PTHR31014">
    <property type="entry name" value="MITOCHONDRIAL TRANSLATION SYSTEM COMPONENT PET127-RELATED"/>
    <property type="match status" value="1"/>
</dbReference>
<keyword evidence="3" id="KW-1185">Reference proteome</keyword>
<gene>
    <name evidence="2" type="ORF">B0T22DRAFT_464823</name>
</gene>
<reference evidence="2" key="1">
    <citation type="journal article" date="2023" name="Mol. Phylogenet. Evol.">
        <title>Genome-scale phylogeny and comparative genomics of the fungal order Sordariales.</title>
        <authorList>
            <person name="Hensen N."/>
            <person name="Bonometti L."/>
            <person name="Westerberg I."/>
            <person name="Brannstrom I.O."/>
            <person name="Guillou S."/>
            <person name="Cros-Aarteil S."/>
            <person name="Calhoun S."/>
            <person name="Haridas S."/>
            <person name="Kuo A."/>
            <person name="Mondo S."/>
            <person name="Pangilinan J."/>
            <person name="Riley R."/>
            <person name="LaButti K."/>
            <person name="Andreopoulos B."/>
            <person name="Lipzen A."/>
            <person name="Chen C."/>
            <person name="Yan M."/>
            <person name="Daum C."/>
            <person name="Ng V."/>
            <person name="Clum A."/>
            <person name="Steindorff A."/>
            <person name="Ohm R.A."/>
            <person name="Martin F."/>
            <person name="Silar P."/>
            <person name="Natvig D.O."/>
            <person name="Lalanne C."/>
            <person name="Gautier V."/>
            <person name="Ament-Velasquez S.L."/>
            <person name="Kruys A."/>
            <person name="Hutchinson M.I."/>
            <person name="Powell A.J."/>
            <person name="Barry K."/>
            <person name="Miller A.N."/>
            <person name="Grigoriev I.V."/>
            <person name="Debuchy R."/>
            <person name="Gladieux P."/>
            <person name="Hiltunen Thoren M."/>
            <person name="Johannesson H."/>
        </authorList>
    </citation>
    <scope>NUCLEOTIDE SEQUENCE</scope>
    <source>
        <strain evidence="2">CBS 314.62</strain>
    </source>
</reference>
<feature type="compositionally biased region" description="Basic and acidic residues" evidence="1">
    <location>
        <begin position="613"/>
        <end position="635"/>
    </location>
</feature>
<dbReference type="InterPro" id="IPR013943">
    <property type="entry name" value="Pet127"/>
</dbReference>
<feature type="compositionally biased region" description="Polar residues" evidence="1">
    <location>
        <begin position="639"/>
        <end position="652"/>
    </location>
</feature>
<feature type="region of interest" description="Disordered" evidence="1">
    <location>
        <begin position="667"/>
        <end position="686"/>
    </location>
</feature>
<evidence type="ECO:0000256" key="1">
    <source>
        <dbReference type="SAM" id="MobiDB-lite"/>
    </source>
</evidence>
<accession>A0AAE0X4H7</accession>
<dbReference type="PANTHER" id="PTHR31014:SF0">
    <property type="entry name" value="MITOCHONDRIAL TRANSLATION SYSTEM COMPONENT PET127-RELATED"/>
    <property type="match status" value="1"/>
</dbReference>
<organism evidence="2 3">
    <name type="scientific">Podospora appendiculata</name>
    <dbReference type="NCBI Taxonomy" id="314037"/>
    <lineage>
        <taxon>Eukaryota</taxon>
        <taxon>Fungi</taxon>
        <taxon>Dikarya</taxon>
        <taxon>Ascomycota</taxon>
        <taxon>Pezizomycotina</taxon>
        <taxon>Sordariomycetes</taxon>
        <taxon>Sordariomycetidae</taxon>
        <taxon>Sordariales</taxon>
        <taxon>Podosporaceae</taxon>
        <taxon>Podospora</taxon>
    </lineage>
</organism>
<dbReference type="GO" id="GO:0005740">
    <property type="term" value="C:mitochondrial envelope"/>
    <property type="evidence" value="ECO:0007669"/>
    <property type="project" value="TreeGrafter"/>
</dbReference>
<feature type="compositionally biased region" description="Polar residues" evidence="1">
    <location>
        <begin position="537"/>
        <end position="548"/>
    </location>
</feature>
<feature type="compositionally biased region" description="Basic and acidic residues" evidence="1">
    <location>
        <begin position="883"/>
        <end position="900"/>
    </location>
</feature>
<dbReference type="Pfam" id="PF08634">
    <property type="entry name" value="Pet127"/>
    <property type="match status" value="1"/>
</dbReference>
<evidence type="ECO:0000313" key="3">
    <source>
        <dbReference type="Proteomes" id="UP001270362"/>
    </source>
</evidence>
<dbReference type="GO" id="GO:0000964">
    <property type="term" value="P:mitochondrial RNA 5'-end processing"/>
    <property type="evidence" value="ECO:0007669"/>
    <property type="project" value="TreeGrafter"/>
</dbReference>
<protein>
    <submittedName>
        <fullName evidence="2">Mitochondrial membrane protein Pet127</fullName>
    </submittedName>
</protein>
<feature type="region of interest" description="Disordered" evidence="1">
    <location>
        <begin position="731"/>
        <end position="757"/>
    </location>
</feature>
<feature type="region of interest" description="Disordered" evidence="1">
    <location>
        <begin position="596"/>
        <end position="652"/>
    </location>
</feature>
<feature type="region of interest" description="Disordered" evidence="1">
    <location>
        <begin position="448"/>
        <end position="470"/>
    </location>
</feature>
<name>A0AAE0X4H7_9PEZI</name>
<proteinExistence type="predicted"/>
<feature type="region of interest" description="Disordered" evidence="1">
    <location>
        <begin position="881"/>
        <end position="900"/>
    </location>
</feature>
<dbReference type="AlphaFoldDB" id="A0AAE0X4H7"/>
<feature type="compositionally biased region" description="Acidic residues" evidence="1">
    <location>
        <begin position="552"/>
        <end position="568"/>
    </location>
</feature>
<sequence length="937" mass="106458">MLADIHGPKDWTKKPEKPKPIFTVNVANPAQLKLTPIDRPQPPVPSLTYGLDRVLFNPGVYHLQDPRSRVFNFDPYLARIMPIKQFDFNALKQYVTSSKDEQLIKIATEYKRKYTGSTSSMTAMLAHFHFLISSWRPVNAGATSRDFMPDSNNFTRILRAPAATFLHWKDGTYAIDADKEFDTANILSMLGKSMEKFLTLSKDGFEKYRRTNSDQLSDEERNGPEAFNYTTMGDFMMRSQLDAYDPRIPGSGMFDLKTRAVVSIRMDAKNFHQGLGYEIRSRFGQWESFEREYFDMIRSAFLKYSLQVRMGRMDGIFVAFHNTQRIFGFQYVSLPEMDQAIHGTAAAALGDQEFKLSLHLLNQVLDKATAKFPKQSLRLHFETRPTDPPFMYIFAKPVTPGEIEEVQGASRATIEQFERDMMGMAQDDIAAEDAEIAIEEEMLGESAEEIAEESSREISENTAEESAEIDDFETGSSLDVWEDMMLKVEDTLENEEQGVTSVREAIEQALQQSGLLSTSTPEEARRYLDALLEALTSSDEPGASTPNSEEAVAPEEEAEEEAEEQAEEEVVKAPEEDNTPSRYAGTYNWLFSRWKSPAKPDKEVTQEPTPAVERQESETRGGSAKAKETEAREAETGNEEQLSVSETLSQEPSLKDLILRLAKQVKPVAVSEHEKQQEQQTEDEVTSDALKLRKFERLLSELMVKTRETNSGASDSTHLDGVAPQTALPIGELPEDSEAKPDRDHEEAKKEKDRQEHGDVFGMILTIRNKLNGEYIQRPYNLNSKDSWTVEYAIEEIAPARTKTLYNMVISRRTKLLDRKDDGEDKGRAWNEMFQGKLEQYSMKGRAHRARETEFAKRHPVHVLGVDKPLDWESVFGEGGGAEGREYEEWKPQDGAEEKWEEGKHRKHWVSELAGQEEHTTQVGGVMTWAKKKKPAE</sequence>
<dbReference type="Proteomes" id="UP001270362">
    <property type="component" value="Unassembled WGS sequence"/>
</dbReference>
<feature type="compositionally biased region" description="Basic and acidic residues" evidence="1">
    <location>
        <begin position="737"/>
        <end position="757"/>
    </location>
</feature>